<evidence type="ECO:0000256" key="1">
    <source>
        <dbReference type="ARBA" id="ARBA00023172"/>
    </source>
</evidence>
<dbReference type="Proteomes" id="UP000294547">
    <property type="component" value="Unassembled WGS sequence"/>
</dbReference>
<reference evidence="3 4" key="1">
    <citation type="submission" date="2019-03" db="EMBL/GenBank/DDBJ databases">
        <title>Genomic Encyclopedia of Type Strains, Phase IV (KMG-IV): sequencing the most valuable type-strain genomes for metagenomic binning, comparative biology and taxonomic classification.</title>
        <authorList>
            <person name="Goeker M."/>
        </authorList>
    </citation>
    <scope>NUCLEOTIDE SEQUENCE [LARGE SCALE GENOMIC DNA]</scope>
    <source>
        <strain evidence="3 4">DSM 102969</strain>
    </source>
</reference>
<feature type="region of interest" description="Disordered" evidence="2">
    <location>
        <begin position="245"/>
        <end position="286"/>
    </location>
</feature>
<evidence type="ECO:0008006" key="5">
    <source>
        <dbReference type="Google" id="ProtNLM"/>
    </source>
</evidence>
<sequence>MVYDGDLNGVVSPEVSLDVSRTRPVSASEAMPSTASRRRSGADRSAAAPGRYLVRQGSVYLFQIRLPVDIGGTPGRVVRIGLGALTARDARLRAETLAALARERIRQIRVGRMTTSGDGEEAMPLPVDDEAAALAAAELKGFLKAHHGLLSNPAEPPPAQVSALAGLRQHVLLGRELAKGEAGNPLIVENAALLRDQANARLAKDLRIGAERADTVAERPVAPPPNRADAIANSARFVAFASPATGIDKESPTDPPNASVTVPVSPHESTTPAVAPQQARTPRVHRDETGKIVPAFKLDRRTVARRASDLPKLSEVAEEYYSQREIKLGKGHKTLETARSRMAIFFALIGDHPVDTYEAADLQAYIAKMAHWPALVRHRPDGQSPLDILADNADLKHKPITRSALEDGYVTIARTIIRSKTAEYGYPDPFLGARLEYPATAAPRQSTEPLSFDQRNRLFRTGVAGGLLDEAMLPLLGDLTGRRLGLLTFLQGNDIREKYQGVFVAQTSGIVLNEKGRWERVPIKNEHSTTFFVLHDFLREIGFIDWAIRQGEQFLFPTLTSLADPSKSASSYMQRLFRKAGIKGNRKEVFHSFRGGQIELMRDQKVDARDRKIQVGHKLDAEHDIYGFKAISELRAREIARAPLEPEVDYSVFRGLNFDKMAGRKRTRGRRPVER</sequence>
<dbReference type="GO" id="GO:0006310">
    <property type="term" value="P:DNA recombination"/>
    <property type="evidence" value="ECO:0007669"/>
    <property type="project" value="UniProtKB-KW"/>
</dbReference>
<proteinExistence type="predicted"/>
<gene>
    <name evidence="3" type="ORF">EDD54_2856</name>
</gene>
<keyword evidence="1" id="KW-0233">DNA recombination</keyword>
<accession>A0A4R6RDC7</accession>
<keyword evidence="4" id="KW-1185">Reference proteome</keyword>
<feature type="compositionally biased region" description="Polar residues" evidence="2">
    <location>
        <begin position="256"/>
        <end position="272"/>
    </location>
</feature>
<dbReference type="SUPFAM" id="SSF56349">
    <property type="entry name" value="DNA breaking-rejoining enzymes"/>
    <property type="match status" value="1"/>
</dbReference>
<dbReference type="InterPro" id="IPR013762">
    <property type="entry name" value="Integrase-like_cat_sf"/>
</dbReference>
<dbReference type="GO" id="GO:0015074">
    <property type="term" value="P:DNA integration"/>
    <property type="evidence" value="ECO:0007669"/>
    <property type="project" value="InterPro"/>
</dbReference>
<evidence type="ECO:0000256" key="2">
    <source>
        <dbReference type="SAM" id="MobiDB-lite"/>
    </source>
</evidence>
<protein>
    <recommendedName>
        <fullName evidence="5">Phage integrase family protein</fullName>
    </recommendedName>
</protein>
<dbReference type="Gene3D" id="1.10.443.10">
    <property type="entry name" value="Intergrase catalytic core"/>
    <property type="match status" value="1"/>
</dbReference>
<name>A0A4R6RDC7_9HYPH</name>
<organism evidence="3 4">
    <name type="scientific">Oharaeibacter diazotrophicus</name>
    <dbReference type="NCBI Taxonomy" id="1920512"/>
    <lineage>
        <taxon>Bacteria</taxon>
        <taxon>Pseudomonadati</taxon>
        <taxon>Pseudomonadota</taxon>
        <taxon>Alphaproteobacteria</taxon>
        <taxon>Hyphomicrobiales</taxon>
        <taxon>Pleomorphomonadaceae</taxon>
        <taxon>Oharaeibacter</taxon>
    </lineage>
</organism>
<dbReference type="GO" id="GO:0003677">
    <property type="term" value="F:DNA binding"/>
    <property type="evidence" value="ECO:0007669"/>
    <property type="project" value="InterPro"/>
</dbReference>
<evidence type="ECO:0000313" key="4">
    <source>
        <dbReference type="Proteomes" id="UP000294547"/>
    </source>
</evidence>
<dbReference type="AlphaFoldDB" id="A0A4R6RDC7"/>
<dbReference type="InterPro" id="IPR011010">
    <property type="entry name" value="DNA_brk_join_enz"/>
</dbReference>
<dbReference type="EMBL" id="SNXY01000008">
    <property type="protein sequence ID" value="TDP84251.1"/>
    <property type="molecule type" value="Genomic_DNA"/>
</dbReference>
<evidence type="ECO:0000313" key="3">
    <source>
        <dbReference type="EMBL" id="TDP84251.1"/>
    </source>
</evidence>
<comment type="caution">
    <text evidence="3">The sequence shown here is derived from an EMBL/GenBank/DDBJ whole genome shotgun (WGS) entry which is preliminary data.</text>
</comment>
<feature type="region of interest" description="Disordered" evidence="2">
    <location>
        <begin position="21"/>
        <end position="47"/>
    </location>
</feature>